<protein>
    <submittedName>
        <fullName evidence="2">Predicted membrane protein</fullName>
    </submittedName>
</protein>
<feature type="transmembrane region" description="Helical" evidence="1">
    <location>
        <begin position="301"/>
        <end position="322"/>
    </location>
</feature>
<organism evidence="2">
    <name type="scientific">Phaffia rhodozyma</name>
    <name type="common">Yeast</name>
    <name type="synonym">Xanthophyllomyces dendrorhous</name>
    <dbReference type="NCBI Taxonomy" id="264483"/>
    <lineage>
        <taxon>Eukaryota</taxon>
        <taxon>Fungi</taxon>
        <taxon>Dikarya</taxon>
        <taxon>Basidiomycota</taxon>
        <taxon>Agaricomycotina</taxon>
        <taxon>Tremellomycetes</taxon>
        <taxon>Cystofilobasidiales</taxon>
        <taxon>Mrakiaceae</taxon>
        <taxon>Phaffia</taxon>
    </lineage>
</organism>
<evidence type="ECO:0000313" key="2">
    <source>
        <dbReference type="EMBL" id="CED84362.1"/>
    </source>
</evidence>
<dbReference type="InterPro" id="IPR026505">
    <property type="entry name" value="Solute_c_fam_35_mem_F3/F4"/>
</dbReference>
<sequence>MLQHRPSHVIPGGTVALVLFVVSLVSFTAQSQLAQYLQTTLEYQKSYFILYCAHSSFLLLLPLHLAFLYVWPGETVPIRLILRELKFQVRHQLDGTSASTELAAKRVGWPWAKAAISSIGLTAGMTIPAGCWYASVPLTSMTSITTIYNTSALFAYAFSVLFLAVPLELKKVTAVGVATVGVALVAYGGAASPDGQEEDERSKDRKLGASFLGDLLALGGAASYGLYEVLYKRYCSLPDPPPSLSSRPRTVGLPFALHANLLTSVIGLTTLTVLAIPLYVFDALGWEPFELPSDWITSLTLVGIVLGGIGFNGSFMILLGLWGPIVGTSERPQPSVLPVFSACVSIG</sequence>
<feature type="transmembrane region" description="Helical" evidence="1">
    <location>
        <begin position="48"/>
        <end position="71"/>
    </location>
</feature>
<feature type="transmembrane region" description="Helical" evidence="1">
    <location>
        <begin position="147"/>
        <end position="165"/>
    </location>
</feature>
<name>A0A0F7SQ78_PHARH</name>
<feature type="transmembrane region" description="Helical" evidence="1">
    <location>
        <begin position="251"/>
        <end position="281"/>
    </location>
</feature>
<accession>A0A0F7SQ78</accession>
<keyword evidence="1" id="KW-1133">Transmembrane helix</keyword>
<reference evidence="2" key="1">
    <citation type="submission" date="2014-08" db="EMBL/GenBank/DDBJ databases">
        <authorList>
            <person name="Sharma Rahul"/>
            <person name="Thines Marco"/>
        </authorList>
    </citation>
    <scope>NUCLEOTIDE SEQUENCE</scope>
</reference>
<dbReference type="AlphaFoldDB" id="A0A0F7SQ78"/>
<feature type="transmembrane region" description="Helical" evidence="1">
    <location>
        <begin position="172"/>
        <end position="191"/>
    </location>
</feature>
<feature type="transmembrane region" description="Helical" evidence="1">
    <location>
        <begin position="211"/>
        <end position="230"/>
    </location>
</feature>
<evidence type="ECO:0000256" key="1">
    <source>
        <dbReference type="SAM" id="Phobius"/>
    </source>
</evidence>
<dbReference type="InterPro" id="IPR037185">
    <property type="entry name" value="EmrE-like"/>
</dbReference>
<dbReference type="SUPFAM" id="SSF103481">
    <property type="entry name" value="Multidrug resistance efflux transporter EmrE"/>
    <property type="match status" value="1"/>
</dbReference>
<keyword evidence="1" id="KW-0472">Membrane</keyword>
<feature type="transmembrane region" description="Helical" evidence="1">
    <location>
        <begin position="9"/>
        <end position="28"/>
    </location>
</feature>
<dbReference type="PANTHER" id="PTHR19346">
    <property type="entry name" value="SUGAR PHOSPHATE TRANSPORTER DOMAIN-CONTAINING PROTEIN"/>
    <property type="match status" value="1"/>
</dbReference>
<keyword evidence="1" id="KW-0812">Transmembrane</keyword>
<dbReference type="PANTHER" id="PTHR19346:SF4">
    <property type="entry name" value="SUGAR PHOSPHATE TRANSPORTER DOMAIN-CONTAINING PROTEIN"/>
    <property type="match status" value="1"/>
</dbReference>
<feature type="transmembrane region" description="Helical" evidence="1">
    <location>
        <begin position="114"/>
        <end position="135"/>
    </location>
</feature>
<proteinExistence type="predicted"/>
<dbReference type="EMBL" id="LN483166">
    <property type="protein sequence ID" value="CED84362.1"/>
    <property type="molecule type" value="Genomic_DNA"/>
</dbReference>